<dbReference type="EMBL" id="AZBU02000007">
    <property type="protein sequence ID" value="TKR69235.1"/>
    <property type="molecule type" value="Genomic_DNA"/>
</dbReference>
<dbReference type="PROSITE" id="PS50181">
    <property type="entry name" value="FBOX"/>
    <property type="match status" value="1"/>
</dbReference>
<dbReference type="OrthoDB" id="3800738at2759"/>
<feature type="compositionally biased region" description="Basic and acidic residues" evidence="1">
    <location>
        <begin position="67"/>
        <end position="76"/>
    </location>
</feature>
<evidence type="ECO:0000256" key="1">
    <source>
        <dbReference type="SAM" id="MobiDB-lite"/>
    </source>
</evidence>
<protein>
    <recommendedName>
        <fullName evidence="2">F-box domain-containing protein</fullName>
    </recommendedName>
</protein>
<dbReference type="Pfam" id="PF12937">
    <property type="entry name" value="F-box-like"/>
    <property type="match status" value="1"/>
</dbReference>
<dbReference type="AlphaFoldDB" id="A0A4V6A042"/>
<feature type="compositionally biased region" description="Basic and acidic residues" evidence="1">
    <location>
        <begin position="197"/>
        <end position="210"/>
    </location>
</feature>
<sequence>MEPQLVAQKVQIPLKGKAPLGLGIDLNDVGDVEPVDILAPAISRKRPLALISKELYPGKSKGQPKPLVEKPKELQKTKKTQNTQEAKENEDDGPLDPFTTLPPEVLTMIFHFLDPKSVLRIRQMKRSFMKMANEMLNSKPMCAVSVQIMNTPEEDIVSWNGKRLKLRPSLSEDSVDPDPNEALVQCSSTSGESSEEPPLKRTRTEAAWNHDPKNEDQDAYLFTSTSVNSWPRYISVGKLILNFNFCKASENRLDDVVRILKKWRGIQKLKSFVFKNDRMGNQVGVDGDHVYPFIHHITSGTMGIIKTVQEKPLYDLTVDWFTAGRTINILNTLLELQSTVAYRPGSTTTLHGPFSLYEVFNTALDVVKQSQNHTEVRYDLIMNNIAFRGYIDNFIGFIKALLHNPRPFRLNVKLYCPDFERSASIGAPLRMAACLNFDGMETPEGKVIVWHPTREWEIGVVSDHYSIIDVCCTKVEPPKA</sequence>
<dbReference type="CDD" id="cd09917">
    <property type="entry name" value="F-box_SF"/>
    <property type="match status" value="1"/>
</dbReference>
<dbReference type="SUPFAM" id="SSF81383">
    <property type="entry name" value="F-box domain"/>
    <property type="match status" value="1"/>
</dbReference>
<feature type="region of interest" description="Disordered" evidence="1">
    <location>
        <begin position="169"/>
        <end position="210"/>
    </location>
</feature>
<name>A0A4V6A042_STECR</name>
<reference evidence="3 4" key="1">
    <citation type="journal article" date="2015" name="Genome Biol.">
        <title>Comparative genomics of Steinernema reveals deeply conserved gene regulatory networks.</title>
        <authorList>
            <person name="Dillman A.R."/>
            <person name="Macchietto M."/>
            <person name="Porter C.F."/>
            <person name="Rogers A."/>
            <person name="Williams B."/>
            <person name="Antoshechkin I."/>
            <person name="Lee M.M."/>
            <person name="Goodwin Z."/>
            <person name="Lu X."/>
            <person name="Lewis E.E."/>
            <person name="Goodrich-Blair H."/>
            <person name="Stock S.P."/>
            <person name="Adams B.J."/>
            <person name="Sternberg P.W."/>
            <person name="Mortazavi A."/>
        </authorList>
    </citation>
    <scope>NUCLEOTIDE SEQUENCE [LARGE SCALE GENOMIC DNA]</scope>
    <source>
        <strain evidence="3 4">ALL</strain>
    </source>
</reference>
<gene>
    <name evidence="3" type="ORF">L596_021418</name>
</gene>
<dbReference type="InterPro" id="IPR001810">
    <property type="entry name" value="F-box_dom"/>
</dbReference>
<comment type="caution">
    <text evidence="3">The sequence shown here is derived from an EMBL/GenBank/DDBJ whole genome shotgun (WGS) entry which is preliminary data.</text>
</comment>
<organism evidence="3 4">
    <name type="scientific">Steinernema carpocapsae</name>
    <name type="common">Entomopathogenic nematode</name>
    <dbReference type="NCBI Taxonomy" id="34508"/>
    <lineage>
        <taxon>Eukaryota</taxon>
        <taxon>Metazoa</taxon>
        <taxon>Ecdysozoa</taxon>
        <taxon>Nematoda</taxon>
        <taxon>Chromadorea</taxon>
        <taxon>Rhabditida</taxon>
        <taxon>Tylenchina</taxon>
        <taxon>Panagrolaimomorpha</taxon>
        <taxon>Strongyloidoidea</taxon>
        <taxon>Steinernematidae</taxon>
        <taxon>Steinernema</taxon>
    </lineage>
</organism>
<evidence type="ECO:0000259" key="2">
    <source>
        <dbReference type="PROSITE" id="PS50181"/>
    </source>
</evidence>
<dbReference type="Proteomes" id="UP000298663">
    <property type="component" value="Unassembled WGS sequence"/>
</dbReference>
<evidence type="ECO:0000313" key="4">
    <source>
        <dbReference type="Proteomes" id="UP000298663"/>
    </source>
</evidence>
<keyword evidence="4" id="KW-1185">Reference proteome</keyword>
<feature type="domain" description="F-box" evidence="2">
    <location>
        <begin position="95"/>
        <end position="141"/>
    </location>
</feature>
<evidence type="ECO:0000313" key="3">
    <source>
        <dbReference type="EMBL" id="TKR69235.1"/>
    </source>
</evidence>
<dbReference type="InterPro" id="IPR036047">
    <property type="entry name" value="F-box-like_dom_sf"/>
</dbReference>
<dbReference type="Gene3D" id="1.20.1280.50">
    <property type="match status" value="1"/>
</dbReference>
<feature type="region of interest" description="Disordered" evidence="1">
    <location>
        <begin position="56"/>
        <end position="100"/>
    </location>
</feature>
<proteinExistence type="predicted"/>
<accession>A0A4V6A042</accession>
<reference evidence="3 4" key="2">
    <citation type="journal article" date="2019" name="G3 (Bethesda)">
        <title>Hybrid Assembly of the Genome of the Entomopathogenic Nematode Steinernema carpocapsae Identifies the X-Chromosome.</title>
        <authorList>
            <person name="Serra L."/>
            <person name="Macchietto M."/>
            <person name="Macias-Munoz A."/>
            <person name="McGill C.J."/>
            <person name="Rodriguez I.M."/>
            <person name="Rodriguez B."/>
            <person name="Murad R."/>
            <person name="Mortazavi A."/>
        </authorList>
    </citation>
    <scope>NUCLEOTIDE SEQUENCE [LARGE SCALE GENOMIC DNA]</scope>
    <source>
        <strain evidence="3 4">ALL</strain>
    </source>
</reference>